<dbReference type="RefSeq" id="WP_107727833.1">
    <property type="nucleotide sequence ID" value="NZ_PZZP01000002.1"/>
</dbReference>
<proteinExistence type="predicted"/>
<name>A0A2T4Z3M9_9BACL</name>
<dbReference type="EMBL" id="PZZP01000002">
    <property type="protein sequence ID" value="PTM56497.1"/>
    <property type="molecule type" value="Genomic_DNA"/>
</dbReference>
<dbReference type="OrthoDB" id="978447at2"/>
<protein>
    <submittedName>
        <fullName evidence="1">Uncharacterized protein</fullName>
    </submittedName>
</protein>
<comment type="caution">
    <text evidence="1">The sequence shown here is derived from an EMBL/GenBank/DDBJ whole genome shotgun (WGS) entry which is preliminary data.</text>
</comment>
<dbReference type="AlphaFoldDB" id="A0A2T4Z3M9"/>
<dbReference type="Proteomes" id="UP000241639">
    <property type="component" value="Unassembled WGS sequence"/>
</dbReference>
<reference evidence="1 2" key="1">
    <citation type="submission" date="2018-04" db="EMBL/GenBank/DDBJ databases">
        <title>Genomic Encyclopedia of Archaeal and Bacterial Type Strains, Phase II (KMG-II): from individual species to whole genera.</title>
        <authorList>
            <person name="Goeker M."/>
        </authorList>
    </citation>
    <scope>NUCLEOTIDE SEQUENCE [LARGE SCALE GENOMIC DNA]</scope>
    <source>
        <strain evidence="1 2">DSM 45169</strain>
    </source>
</reference>
<keyword evidence="2" id="KW-1185">Reference proteome</keyword>
<sequence length="657" mass="76106">MLPEPSRRKAVFFWDENGRVGKGWTTGKPLVTGWVELELARGIRESGAGCEQVPLERVLPTTAGVMEGCSTVYLQNILDQIIARNPLRLLQECLAEEWKRLDTSTSMLPRDPDFWQRWEWLQMLVLRHPPQLKTVDFSVVERDFAVCAAQELARRYGNAMDLPVAGKENEWRGGMRDSDRVGEYAGQLPCLAALGTKKETAEGLQIDHLAKMIARLIRRGEEKLQRRISGGRTEEMFQIHLHDFVSAYPGEVNASALTHWLAARAVVPGEWKERSPASLYQEYPLRWRPLIRLEEEVYAWPLLAGAARHVWDWLFARSDDQRNRESPLCDRAVSLFQQAFPEAAVYKQVHWWSEHNNGTLDAVVHVPPFLFTLWTETPFWGDLDQFRSSLYQEQIKEFAPLRRAWNSGTLKLKAGNELIPIHEGRLVEMVISLESWQNRGEQADSDLPLIYSLSELQNLFYLLDGSARKADYLWKRVHSRRGGEEWQHLSAYWLTGSPDRREANMGKKRQGTRLEPFLPYLERAWAGKRVTVFEEGSTHWWNAILRKLEHSKTPEALWIGTHLLGVDVGTQNRFERELKRLKKAVCRDVPHSDPIVFNDFYRVAGAIVDPEQEREHPIYLRHKGLRKRLMSSGDPWVLISLFRDDTRYPYSCIQLLQ</sequence>
<evidence type="ECO:0000313" key="2">
    <source>
        <dbReference type="Proteomes" id="UP000241639"/>
    </source>
</evidence>
<gene>
    <name evidence="1" type="ORF">C8J48_2819</name>
</gene>
<organism evidence="1 2">
    <name type="scientific">Desmospora activa DSM 45169</name>
    <dbReference type="NCBI Taxonomy" id="1121389"/>
    <lineage>
        <taxon>Bacteria</taxon>
        <taxon>Bacillati</taxon>
        <taxon>Bacillota</taxon>
        <taxon>Bacilli</taxon>
        <taxon>Bacillales</taxon>
        <taxon>Thermoactinomycetaceae</taxon>
        <taxon>Desmospora</taxon>
    </lineage>
</organism>
<accession>A0A2T4Z3M9</accession>
<evidence type="ECO:0000313" key="1">
    <source>
        <dbReference type="EMBL" id="PTM56497.1"/>
    </source>
</evidence>